<dbReference type="EMBL" id="BDIP01002181">
    <property type="protein sequence ID" value="GIQ85872.1"/>
    <property type="molecule type" value="Genomic_DNA"/>
</dbReference>
<organism evidence="1 2">
    <name type="scientific">Kipferlia bialata</name>
    <dbReference type="NCBI Taxonomy" id="797122"/>
    <lineage>
        <taxon>Eukaryota</taxon>
        <taxon>Metamonada</taxon>
        <taxon>Carpediemonas-like organisms</taxon>
        <taxon>Kipferlia</taxon>
    </lineage>
</organism>
<reference evidence="1 2" key="1">
    <citation type="journal article" date="2018" name="PLoS ONE">
        <title>The draft genome of Kipferlia bialata reveals reductive genome evolution in fornicate parasites.</title>
        <authorList>
            <person name="Tanifuji G."/>
            <person name="Takabayashi S."/>
            <person name="Kume K."/>
            <person name="Takagi M."/>
            <person name="Nakayama T."/>
            <person name="Kamikawa R."/>
            <person name="Inagaki Y."/>
            <person name="Hashimoto T."/>
        </authorList>
    </citation>
    <scope>NUCLEOTIDE SEQUENCE [LARGE SCALE GENOMIC DNA]</scope>
    <source>
        <strain evidence="1">NY0173</strain>
    </source>
</reference>
<sequence>KWQSVQSAPMQHRQAMRQMRMMTRIVCFEGTVSMLGASQVEVPGLWTGLDEYDILANRRVDGKKSARTTFTSASRQSRASGVNRVERIARQPSYTNSVASSAYHQSESGYTAYSTAKSTARGGQAMSRKLSQALDKAGQDMPRVAVLVPDDKMLLDTAIEESGQGLVATVRTLAMCYAQADDMNRCTIRGFFGPMESTPLMALAQDLIDLRVHLAMAGGGQSESSVSEAEAQEMEDQSYEVLDICQLILTNGPMAEVEAFIKTQPVHRWSITPADITGLGYLAMKAVLGSFRVLHSDQHNVPLHSVYLRLSLTPPISDGQVLQVDGHTLRCCLNHSSDTIVQASVLLQPPKVTLYIVAASDWFGEKGMSRDDSVASLGLGNMHVSLNVPASPSALTAEGLQRVDSFGGDSSPTAARKFNLTSPVGGGGPLSTVSQCLLPVYLGTDLLGVVRLKTHLHRDFWGSLGAQIKVSTGDMYV</sequence>
<name>A0A9K3GK67_9EUKA</name>
<dbReference type="Proteomes" id="UP000265618">
    <property type="component" value="Unassembled WGS sequence"/>
</dbReference>
<gene>
    <name evidence="1" type="ORF">KIPB_007615</name>
</gene>
<evidence type="ECO:0000313" key="2">
    <source>
        <dbReference type="Proteomes" id="UP000265618"/>
    </source>
</evidence>
<evidence type="ECO:0000313" key="1">
    <source>
        <dbReference type="EMBL" id="GIQ85872.1"/>
    </source>
</evidence>
<accession>A0A9K3GK67</accession>
<keyword evidence="2" id="KW-1185">Reference proteome</keyword>
<dbReference type="AlphaFoldDB" id="A0A9K3GK67"/>
<feature type="non-terminal residue" evidence="1">
    <location>
        <position position="1"/>
    </location>
</feature>
<proteinExistence type="predicted"/>
<protein>
    <submittedName>
        <fullName evidence="1">Uncharacterized protein</fullName>
    </submittedName>
</protein>
<comment type="caution">
    <text evidence="1">The sequence shown here is derived from an EMBL/GenBank/DDBJ whole genome shotgun (WGS) entry which is preliminary data.</text>
</comment>